<gene>
    <name evidence="1" type="ORF">PROSTU_03195</name>
</gene>
<evidence type="ECO:0000313" key="1">
    <source>
        <dbReference type="EMBL" id="EDU59998.1"/>
    </source>
</evidence>
<name>A0AA86YL51_PROST</name>
<comment type="caution">
    <text evidence="1">The sequence shown here is derived from an EMBL/GenBank/DDBJ whole genome shotgun (WGS) entry which is preliminary data.</text>
</comment>
<sequence>MTIDLRNDIQQNTEVANKFIAKRYQPASQQVDKDKGSIKVR</sequence>
<reference evidence="2" key="2">
    <citation type="submission" date="2008-04" db="EMBL/GenBank/DDBJ databases">
        <title>Draft genome sequence of Providencia stuartii(ATCC 25827).</title>
        <authorList>
            <person name="Sudarsanam P."/>
            <person name="Ley R."/>
            <person name="Guruge J."/>
            <person name="Turnbaugh P.J."/>
            <person name="Mahowald M."/>
            <person name="Liep D."/>
            <person name="Gordon J."/>
        </authorList>
    </citation>
    <scope>NUCLEOTIDE SEQUENCE [LARGE SCALE GENOMIC DNA]</scope>
    <source>
        <strain evidence="2">ATCC 25827</strain>
    </source>
</reference>
<dbReference type="Proteomes" id="UP000004506">
    <property type="component" value="Unassembled WGS sequence"/>
</dbReference>
<dbReference type="AlphaFoldDB" id="A0AA86YL51"/>
<evidence type="ECO:0000313" key="2">
    <source>
        <dbReference type="Proteomes" id="UP000004506"/>
    </source>
</evidence>
<dbReference type="EMBL" id="ABJD02000101">
    <property type="protein sequence ID" value="EDU59998.1"/>
    <property type="molecule type" value="Genomic_DNA"/>
</dbReference>
<accession>A0AA86YL51</accession>
<protein>
    <submittedName>
        <fullName evidence="1">Uncharacterized protein</fullName>
    </submittedName>
</protein>
<reference evidence="2" key="1">
    <citation type="submission" date="2008-04" db="EMBL/GenBank/DDBJ databases">
        <title>Draft genome sequence of Providencia stuartii (ATCC 25827).</title>
        <authorList>
            <person name="Sudarsanam P."/>
            <person name="Ley R."/>
            <person name="Guruge J."/>
            <person name="Turnbaugh P.J."/>
            <person name="Mahowald M."/>
            <person name="Liep D."/>
            <person name="Gordon J."/>
        </authorList>
    </citation>
    <scope>NUCLEOTIDE SEQUENCE [LARGE SCALE GENOMIC DNA]</scope>
    <source>
        <strain evidence="2">ATCC 25827</strain>
    </source>
</reference>
<proteinExistence type="predicted"/>
<reference evidence="1 2" key="3">
    <citation type="submission" date="2008-05" db="EMBL/GenBank/DDBJ databases">
        <authorList>
            <person name="Fulton L."/>
            <person name="Clifton S."/>
            <person name="Fulton B."/>
            <person name="Xu J."/>
            <person name="Minx P."/>
            <person name="Pepin K.H."/>
            <person name="Johnson M."/>
            <person name="Thiruvilangam P."/>
            <person name="Bhonagiri V."/>
            <person name="Nash W.E."/>
            <person name="Mardis E.R."/>
            <person name="Wilson R.K."/>
        </authorList>
    </citation>
    <scope>NUCLEOTIDE SEQUENCE [LARGE SCALE GENOMIC DNA]</scope>
    <source>
        <strain evidence="1 2">ATCC 25827</strain>
    </source>
</reference>
<organism evidence="1 2">
    <name type="scientific">Providencia stuartii ATCC 25827</name>
    <dbReference type="NCBI Taxonomy" id="471874"/>
    <lineage>
        <taxon>Bacteria</taxon>
        <taxon>Pseudomonadati</taxon>
        <taxon>Pseudomonadota</taxon>
        <taxon>Gammaproteobacteria</taxon>
        <taxon>Enterobacterales</taxon>
        <taxon>Morganellaceae</taxon>
        <taxon>Providencia</taxon>
    </lineage>
</organism>